<dbReference type="Gene3D" id="1.10.1530.10">
    <property type="match status" value="1"/>
</dbReference>
<dbReference type="Proteomes" id="UP000754750">
    <property type="component" value="Unassembled WGS sequence"/>
</dbReference>
<comment type="caution">
    <text evidence="3">The sequence shown here is derived from an EMBL/GenBank/DDBJ whole genome shotgun (WGS) entry which is preliminary data.</text>
</comment>
<dbReference type="InterPro" id="IPR043144">
    <property type="entry name" value="Mal/L-sulf/L-lact_DH-like_ah"/>
</dbReference>
<evidence type="ECO:0000313" key="4">
    <source>
        <dbReference type="Proteomes" id="UP000754750"/>
    </source>
</evidence>
<dbReference type="Pfam" id="PF02615">
    <property type="entry name" value="Ldh_2"/>
    <property type="match status" value="1"/>
</dbReference>
<proteinExistence type="inferred from homology"/>
<dbReference type="PANTHER" id="PTHR11091">
    <property type="entry name" value="OXIDOREDUCTASE-RELATED"/>
    <property type="match status" value="1"/>
</dbReference>
<dbReference type="SUPFAM" id="SSF89733">
    <property type="entry name" value="L-sulfolactate dehydrogenase-like"/>
    <property type="match status" value="1"/>
</dbReference>
<dbReference type="PANTHER" id="PTHR11091:SF0">
    <property type="entry name" value="MALATE DEHYDROGENASE"/>
    <property type="match status" value="1"/>
</dbReference>
<evidence type="ECO:0000313" key="3">
    <source>
        <dbReference type="EMBL" id="MBE6832515.1"/>
    </source>
</evidence>
<dbReference type="InterPro" id="IPR036111">
    <property type="entry name" value="Mal/L-sulfo/L-lacto_DH-like_sf"/>
</dbReference>
<dbReference type="GO" id="GO:0016491">
    <property type="term" value="F:oxidoreductase activity"/>
    <property type="evidence" value="ECO:0007669"/>
    <property type="project" value="UniProtKB-KW"/>
</dbReference>
<dbReference type="AlphaFoldDB" id="A0A928Q445"/>
<comment type="similarity">
    <text evidence="1">Belongs to the LDH2/MDH2 oxidoreductase family.</text>
</comment>
<name>A0A928Q445_9FIRM</name>
<keyword evidence="2" id="KW-0560">Oxidoreductase</keyword>
<dbReference type="InterPro" id="IPR043143">
    <property type="entry name" value="Mal/L-sulf/L-lact_DH-like_NADP"/>
</dbReference>
<dbReference type="Gene3D" id="3.30.1370.60">
    <property type="entry name" value="Hypothetical oxidoreductase yiak, domain 2"/>
    <property type="match status" value="1"/>
</dbReference>
<evidence type="ECO:0000256" key="2">
    <source>
        <dbReference type="ARBA" id="ARBA00023002"/>
    </source>
</evidence>
<sequence length="347" mass="36739">MKQVKPEILEAFCLNILKKHGVESQCAQTVAHCLVDADLCGVSTHGVSRLAIYLERLDAGVVSKENRITIERESPAALVVNAGNSLGMPAAKFTMEKCIEKAREAGCCFATVKNSNHFGAAAYYTRLAAEQGMVGICAANLTSKIAPYGASEPYMGTNPISIASPGEEGAVVLDMAPSVVALGKLIMAQKLGKPIPEGWALDKDGHPTTDPAEGRKGSLLPIGGPKGSGLAIMIDILCGVLSGGKFGPHLHDLYGDMQNPQEVGHFIGAIDISHFVDVDIFRSGVAQMSREIKSLRPAEGVSEIFMPGEGSDNRRRKNLEQGISLPDEIFGELLAIGKACGVVFPEE</sequence>
<protein>
    <submittedName>
        <fullName evidence="3">Ldh family oxidoreductase</fullName>
    </submittedName>
</protein>
<reference evidence="3" key="1">
    <citation type="submission" date="2019-04" db="EMBL/GenBank/DDBJ databases">
        <title>Evolution of Biomass-Degrading Anaerobic Consortia Revealed by Metagenomics.</title>
        <authorList>
            <person name="Peng X."/>
        </authorList>
    </citation>
    <scope>NUCLEOTIDE SEQUENCE</scope>
    <source>
        <strain evidence="3">SIG551</strain>
    </source>
</reference>
<dbReference type="EMBL" id="SVNY01000001">
    <property type="protein sequence ID" value="MBE6832515.1"/>
    <property type="molecule type" value="Genomic_DNA"/>
</dbReference>
<dbReference type="InterPro" id="IPR003767">
    <property type="entry name" value="Malate/L-lactate_DH-like"/>
</dbReference>
<organism evidence="3 4">
    <name type="scientific">Faecalispora sporosphaeroides</name>
    <dbReference type="NCBI Taxonomy" id="1549"/>
    <lineage>
        <taxon>Bacteria</taxon>
        <taxon>Bacillati</taxon>
        <taxon>Bacillota</taxon>
        <taxon>Clostridia</taxon>
        <taxon>Eubacteriales</taxon>
        <taxon>Oscillospiraceae</taxon>
        <taxon>Faecalispora</taxon>
    </lineage>
</organism>
<evidence type="ECO:0000256" key="1">
    <source>
        <dbReference type="ARBA" id="ARBA00006056"/>
    </source>
</evidence>
<accession>A0A928Q445</accession>
<dbReference type="RefSeq" id="WP_326839930.1">
    <property type="nucleotide sequence ID" value="NZ_JBKWRC010000005.1"/>
</dbReference>
<gene>
    <name evidence="3" type="ORF">E7512_02860</name>
</gene>